<organism evidence="2 3">
    <name type="scientific">Primorskyibacter flagellatus</name>
    <dbReference type="NCBI Taxonomy" id="1387277"/>
    <lineage>
        <taxon>Bacteria</taxon>
        <taxon>Pseudomonadati</taxon>
        <taxon>Pseudomonadota</taxon>
        <taxon>Alphaproteobacteria</taxon>
        <taxon>Rhodobacterales</taxon>
        <taxon>Roseobacteraceae</taxon>
        <taxon>Primorskyibacter</taxon>
    </lineage>
</organism>
<evidence type="ECO:0008006" key="4">
    <source>
        <dbReference type="Google" id="ProtNLM"/>
    </source>
</evidence>
<dbReference type="EMBL" id="BMFJ01000002">
    <property type="protein sequence ID" value="GGE40443.1"/>
    <property type="molecule type" value="Genomic_DNA"/>
</dbReference>
<keyword evidence="3" id="KW-1185">Reference proteome</keyword>
<keyword evidence="1" id="KW-0732">Signal</keyword>
<evidence type="ECO:0000313" key="2">
    <source>
        <dbReference type="EMBL" id="GGE40443.1"/>
    </source>
</evidence>
<feature type="chain" id="PRO_5037364173" description="VPLPA-CTERM protein sorting domain-containing protein" evidence="1">
    <location>
        <begin position="24"/>
        <end position="262"/>
    </location>
</feature>
<dbReference type="AlphaFoldDB" id="A0A917EH19"/>
<accession>A0A917EH19</accession>
<proteinExistence type="predicted"/>
<dbReference type="InterPro" id="IPR013424">
    <property type="entry name" value="Ice-binding_C"/>
</dbReference>
<name>A0A917EH19_9RHOB</name>
<evidence type="ECO:0000313" key="3">
    <source>
        <dbReference type="Proteomes" id="UP000612855"/>
    </source>
</evidence>
<protein>
    <recommendedName>
        <fullName evidence="4">VPLPA-CTERM protein sorting domain-containing protein</fullName>
    </recommendedName>
</protein>
<feature type="signal peptide" evidence="1">
    <location>
        <begin position="1"/>
        <end position="23"/>
    </location>
</feature>
<dbReference type="RefSeq" id="WP_188478657.1">
    <property type="nucleotide sequence ID" value="NZ_BMFJ01000002.1"/>
</dbReference>
<dbReference type="InterPro" id="IPR022472">
    <property type="entry name" value="VPLPA-CTERM"/>
</dbReference>
<dbReference type="NCBIfam" id="TIGR03370">
    <property type="entry name" value="VPLPA-CTERM"/>
    <property type="match status" value="1"/>
</dbReference>
<dbReference type="NCBIfam" id="TIGR02595">
    <property type="entry name" value="PEP_CTERM"/>
    <property type="match status" value="1"/>
</dbReference>
<gene>
    <name evidence="2" type="ORF">GCM10011360_30080</name>
</gene>
<dbReference type="Proteomes" id="UP000612855">
    <property type="component" value="Unassembled WGS sequence"/>
</dbReference>
<sequence length="262" mass="26767">MKFLSSVLAAAVLSLGAAAPVLSASVTLYDQDFESPAGFVNGAGSGYSDLSQQQVNDLYANQPAGFTFEQAFTVETMLIGGSLAFGSGYSDPGGTFGSYAIGMLGSAQNDLLGLSFNVGDFDFFNFRVDISSIGLHGGPGSPFASASDVPIFRFRLYDNPLGTATVGGGTLLDEGDLTGVASELNVVAPTRGIFSFDASGSTNGNVTLQIDLIQGGYGIMDNFLITASDTAGGGIDVVPVPASLPLLLAGLGGFGLLRRRRG</sequence>
<comment type="caution">
    <text evidence="2">The sequence shown here is derived from an EMBL/GenBank/DDBJ whole genome shotgun (WGS) entry which is preliminary data.</text>
</comment>
<reference evidence="3" key="1">
    <citation type="journal article" date="2019" name="Int. J. Syst. Evol. Microbiol.">
        <title>The Global Catalogue of Microorganisms (GCM) 10K type strain sequencing project: providing services to taxonomists for standard genome sequencing and annotation.</title>
        <authorList>
            <consortium name="The Broad Institute Genomics Platform"/>
            <consortium name="The Broad Institute Genome Sequencing Center for Infectious Disease"/>
            <person name="Wu L."/>
            <person name="Ma J."/>
        </authorList>
    </citation>
    <scope>NUCLEOTIDE SEQUENCE [LARGE SCALE GENOMIC DNA]</scope>
    <source>
        <strain evidence="3">CGMCC 1.12664</strain>
    </source>
</reference>
<evidence type="ECO:0000256" key="1">
    <source>
        <dbReference type="SAM" id="SignalP"/>
    </source>
</evidence>